<dbReference type="GO" id="GO:0008870">
    <property type="term" value="F:galactoside O-acetyltransferase activity"/>
    <property type="evidence" value="ECO:0007669"/>
    <property type="project" value="TreeGrafter"/>
</dbReference>
<dbReference type="InterPro" id="IPR018357">
    <property type="entry name" value="Hexapep_transf_CS"/>
</dbReference>
<evidence type="ECO:0000313" key="10">
    <source>
        <dbReference type="Proteomes" id="UP000007843"/>
    </source>
</evidence>
<accession>A0A0H3H152</accession>
<evidence type="ECO:0000256" key="7">
    <source>
        <dbReference type="RuleBase" id="RU367021"/>
    </source>
</evidence>
<gene>
    <name evidence="9" type="primary">lacA</name>
    <name evidence="9" type="ordered locus">KOX_07055</name>
</gene>
<evidence type="ECO:0000256" key="3">
    <source>
        <dbReference type="ARBA" id="ARBA00022679"/>
    </source>
</evidence>
<dbReference type="Gene3D" id="2.160.10.10">
    <property type="entry name" value="Hexapeptide repeat proteins"/>
    <property type="match status" value="1"/>
</dbReference>
<sequence length="196" mass="21606">MDMKERMNSGELYLDSGYGLPQQRLMGKARAYEYNHSHPFNQELRNDIIQRMFAAVGEQCWIEPPIHVAYGTHTTIGDNFYANFNLTLVDDADIIIGNNVMFAPNVTISTAGHPIHPDLRHTQQQFSQPVIIEDGVWLGTGVIINPGVTIGKNSVIGAGSVVNRSIPANVIAAGVPCRVLRAIDDSDKKKFQLFTG</sequence>
<comment type="similarity">
    <text evidence="1 7">Belongs to the transferase hexapeptide repeat family.</text>
</comment>
<name>A0A0H3H152_KLEM8</name>
<protein>
    <recommendedName>
        <fullName evidence="7">Acetyltransferase</fullName>
        <ecNumber evidence="7">2.3.1.-</ecNumber>
    </recommendedName>
</protein>
<reference evidence="9 10" key="1">
    <citation type="journal article" date="2012" name="J. Bacteriol.">
        <title>Complete genome sequence of Klebsiella oxytoca KCTC 1686, used in production of 2,3-butanediol.</title>
        <authorList>
            <person name="Shin S.H."/>
            <person name="Kim S."/>
            <person name="Kim J.Y."/>
            <person name="Lee S."/>
            <person name="Um Y."/>
            <person name="Oh M.K."/>
            <person name="Kim Y.R."/>
            <person name="Lee J."/>
            <person name="Yang K.S."/>
        </authorList>
    </citation>
    <scope>NUCLEOTIDE SEQUENCE [LARGE SCALE GENOMIC DNA]</scope>
    <source>
        <strain evidence="10">ATCC 8724 / DSM 4798 / JCM 20051 / NBRC 3318 / NRRL B-199 / KCTC 1686</strain>
    </source>
</reference>
<evidence type="ECO:0000256" key="5">
    <source>
        <dbReference type="ARBA" id="ARBA00023315"/>
    </source>
</evidence>
<dbReference type="CDD" id="cd03357">
    <property type="entry name" value="LbH_MAT_GAT"/>
    <property type="match status" value="1"/>
</dbReference>
<dbReference type="SUPFAM" id="SSF51161">
    <property type="entry name" value="Trimeric LpxA-like enzymes"/>
    <property type="match status" value="1"/>
</dbReference>
<dbReference type="AlphaFoldDB" id="A0A0H3H152"/>
<dbReference type="InterPro" id="IPR024688">
    <property type="entry name" value="Mac_dom"/>
</dbReference>
<keyword evidence="2" id="KW-0536">Nodulation</keyword>
<keyword evidence="3 7" id="KW-0808">Transferase</keyword>
<dbReference type="PANTHER" id="PTHR43017">
    <property type="entry name" value="GALACTOSIDE O-ACETYLTRANSFERASE"/>
    <property type="match status" value="1"/>
</dbReference>
<dbReference type="SMART" id="SM01266">
    <property type="entry name" value="Mac"/>
    <property type="match status" value="1"/>
</dbReference>
<dbReference type="InterPro" id="IPR039369">
    <property type="entry name" value="LacA-like"/>
</dbReference>
<evidence type="ECO:0000256" key="4">
    <source>
        <dbReference type="ARBA" id="ARBA00022737"/>
    </source>
</evidence>
<dbReference type="RefSeq" id="WP_014227391.1">
    <property type="nucleotide sequence ID" value="NC_016612.1"/>
</dbReference>
<dbReference type="InterPro" id="IPR011004">
    <property type="entry name" value="Trimer_LpxA-like_sf"/>
</dbReference>
<dbReference type="Proteomes" id="UP000007843">
    <property type="component" value="Chromosome"/>
</dbReference>
<evidence type="ECO:0000256" key="1">
    <source>
        <dbReference type="ARBA" id="ARBA00007274"/>
    </source>
</evidence>
<evidence type="ECO:0000256" key="6">
    <source>
        <dbReference type="ARBA" id="ARBA00055587"/>
    </source>
</evidence>
<dbReference type="KEGG" id="kox:KOX_07055"/>
<feature type="domain" description="Maltose/galactoside acetyltransferase" evidence="8">
    <location>
        <begin position="4"/>
        <end position="58"/>
    </location>
</feature>
<dbReference type="HOGENOM" id="CLU_051638_3_2_6"/>
<dbReference type="EC" id="2.3.1.-" evidence="7"/>
<evidence type="ECO:0000313" key="9">
    <source>
        <dbReference type="EMBL" id="AEX03141.1"/>
    </source>
</evidence>
<proteinExistence type="inferred from homology"/>
<evidence type="ECO:0000259" key="8">
    <source>
        <dbReference type="SMART" id="SM01266"/>
    </source>
</evidence>
<dbReference type="FunFam" id="2.160.10.10:FF:000025">
    <property type="entry name" value="Hexapeptide-repeat containing-acetyltransferase"/>
    <property type="match status" value="1"/>
</dbReference>
<dbReference type="EMBL" id="CP003218">
    <property type="protein sequence ID" value="AEX03141.1"/>
    <property type="molecule type" value="Genomic_DNA"/>
</dbReference>
<dbReference type="Pfam" id="PF12464">
    <property type="entry name" value="Mac"/>
    <property type="match status" value="1"/>
</dbReference>
<evidence type="ECO:0000256" key="2">
    <source>
        <dbReference type="ARBA" id="ARBA00022458"/>
    </source>
</evidence>
<keyword evidence="5 7" id="KW-0012">Acyltransferase</keyword>
<dbReference type="PANTHER" id="PTHR43017:SF1">
    <property type="entry name" value="ACETYLTRANSFERASE YJL218W-RELATED"/>
    <property type="match status" value="1"/>
</dbReference>
<keyword evidence="4" id="KW-0677">Repeat</keyword>
<dbReference type="PROSITE" id="PS00101">
    <property type="entry name" value="HEXAPEP_TRANSFERASES"/>
    <property type="match status" value="1"/>
</dbReference>
<dbReference type="InterPro" id="IPR001451">
    <property type="entry name" value="Hexapep"/>
</dbReference>
<dbReference type="Pfam" id="PF00132">
    <property type="entry name" value="Hexapep"/>
    <property type="match status" value="1"/>
</dbReference>
<comment type="function">
    <text evidence="6">Acetyltransferase implicated in the O-acetylation of Nod factors.</text>
</comment>
<dbReference type="PATRIC" id="fig|1006551.4.peg.1414"/>
<organism evidence="9 10">
    <name type="scientific">Klebsiella michiganensis (strain ATCC 8724 / DSM 4798 / JCM 20051 / NBRC 3318 / NRRL B-199 / KCTC 1686 / BUCSAV 143 / CCM 1901)</name>
    <dbReference type="NCBI Taxonomy" id="1006551"/>
    <lineage>
        <taxon>Bacteria</taxon>
        <taxon>Pseudomonadati</taxon>
        <taxon>Pseudomonadota</taxon>
        <taxon>Gammaproteobacteria</taxon>
        <taxon>Enterobacterales</taxon>
        <taxon>Enterobacteriaceae</taxon>
        <taxon>Klebsiella/Raoultella group</taxon>
        <taxon>Klebsiella</taxon>
    </lineage>
</organism>